<dbReference type="CDD" id="cd00067">
    <property type="entry name" value="GAL4"/>
    <property type="match status" value="1"/>
</dbReference>
<accession>A0A0D2GY37</accession>
<dbReference type="STRING" id="1442371.A0A0D2GY37"/>
<protein>
    <recommendedName>
        <fullName evidence="7">Zn(2)-C6 fungal-type domain-containing protein</fullName>
    </recommendedName>
</protein>
<organism evidence="8 9">
    <name type="scientific">Fonsecaea multimorphosa CBS 102226</name>
    <dbReference type="NCBI Taxonomy" id="1442371"/>
    <lineage>
        <taxon>Eukaryota</taxon>
        <taxon>Fungi</taxon>
        <taxon>Dikarya</taxon>
        <taxon>Ascomycota</taxon>
        <taxon>Pezizomycotina</taxon>
        <taxon>Eurotiomycetes</taxon>
        <taxon>Chaetothyriomycetidae</taxon>
        <taxon>Chaetothyriales</taxon>
        <taxon>Herpotrichiellaceae</taxon>
        <taxon>Fonsecaea</taxon>
    </lineage>
</organism>
<dbReference type="GO" id="GO:0003677">
    <property type="term" value="F:DNA binding"/>
    <property type="evidence" value="ECO:0007669"/>
    <property type="project" value="UniProtKB-KW"/>
</dbReference>
<keyword evidence="5" id="KW-0539">Nucleus</keyword>
<name>A0A0D2GY37_9EURO</name>
<dbReference type="GO" id="GO:0006351">
    <property type="term" value="P:DNA-templated transcription"/>
    <property type="evidence" value="ECO:0007669"/>
    <property type="project" value="InterPro"/>
</dbReference>
<dbReference type="Pfam" id="PF04082">
    <property type="entry name" value="Fungal_trans"/>
    <property type="match status" value="1"/>
</dbReference>
<keyword evidence="1" id="KW-0479">Metal-binding</keyword>
<dbReference type="InterPro" id="IPR036864">
    <property type="entry name" value="Zn2-C6_fun-type_DNA-bd_sf"/>
</dbReference>
<keyword evidence="2" id="KW-0805">Transcription regulation</keyword>
<dbReference type="SMART" id="SM00066">
    <property type="entry name" value="GAL4"/>
    <property type="match status" value="1"/>
</dbReference>
<evidence type="ECO:0000256" key="2">
    <source>
        <dbReference type="ARBA" id="ARBA00023015"/>
    </source>
</evidence>
<dbReference type="Proteomes" id="UP000053411">
    <property type="component" value="Unassembled WGS sequence"/>
</dbReference>
<evidence type="ECO:0000256" key="1">
    <source>
        <dbReference type="ARBA" id="ARBA00022723"/>
    </source>
</evidence>
<dbReference type="VEuPathDB" id="FungiDB:Z520_09836"/>
<feature type="compositionally biased region" description="Basic and acidic residues" evidence="6">
    <location>
        <begin position="647"/>
        <end position="659"/>
    </location>
</feature>
<feature type="region of interest" description="Disordered" evidence="6">
    <location>
        <begin position="632"/>
        <end position="659"/>
    </location>
</feature>
<dbReference type="PANTHER" id="PTHR47424:SF3">
    <property type="entry name" value="REGULATORY PROTEIN GAL4"/>
    <property type="match status" value="1"/>
</dbReference>
<dbReference type="PROSITE" id="PS50048">
    <property type="entry name" value="ZN2_CY6_FUNGAL_2"/>
    <property type="match status" value="1"/>
</dbReference>
<evidence type="ECO:0000313" key="9">
    <source>
        <dbReference type="Proteomes" id="UP000053411"/>
    </source>
</evidence>
<feature type="domain" description="Zn(2)-C6 fungal-type" evidence="7">
    <location>
        <begin position="22"/>
        <end position="51"/>
    </location>
</feature>
<dbReference type="PROSITE" id="PS00463">
    <property type="entry name" value="ZN2_CY6_FUNGAL_1"/>
    <property type="match status" value="1"/>
</dbReference>
<reference evidence="8 9" key="1">
    <citation type="submission" date="2015-01" db="EMBL/GenBank/DDBJ databases">
        <title>The Genome Sequence of Fonsecaea multimorphosa CBS 102226.</title>
        <authorList>
            <consortium name="The Broad Institute Genomics Platform"/>
            <person name="Cuomo C."/>
            <person name="de Hoog S."/>
            <person name="Gorbushina A."/>
            <person name="Stielow B."/>
            <person name="Teixiera M."/>
            <person name="Abouelleil A."/>
            <person name="Chapman S.B."/>
            <person name="Priest M."/>
            <person name="Young S.K."/>
            <person name="Wortman J."/>
            <person name="Nusbaum C."/>
            <person name="Birren B."/>
        </authorList>
    </citation>
    <scope>NUCLEOTIDE SEQUENCE [LARGE SCALE GENOMIC DNA]</scope>
    <source>
        <strain evidence="8 9">CBS 102226</strain>
    </source>
</reference>
<evidence type="ECO:0000313" key="8">
    <source>
        <dbReference type="EMBL" id="KIX94450.1"/>
    </source>
</evidence>
<gene>
    <name evidence="8" type="ORF">Z520_09836</name>
</gene>
<evidence type="ECO:0000256" key="5">
    <source>
        <dbReference type="ARBA" id="ARBA00023242"/>
    </source>
</evidence>
<dbReference type="InterPro" id="IPR007219">
    <property type="entry name" value="XnlR_reg_dom"/>
</dbReference>
<dbReference type="PANTHER" id="PTHR47424">
    <property type="entry name" value="REGULATORY PROTEIN GAL4"/>
    <property type="match status" value="1"/>
</dbReference>
<evidence type="ECO:0000259" key="7">
    <source>
        <dbReference type="PROSITE" id="PS50048"/>
    </source>
</evidence>
<dbReference type="GO" id="GO:0000981">
    <property type="term" value="F:DNA-binding transcription factor activity, RNA polymerase II-specific"/>
    <property type="evidence" value="ECO:0007669"/>
    <property type="project" value="InterPro"/>
</dbReference>
<evidence type="ECO:0000256" key="6">
    <source>
        <dbReference type="SAM" id="MobiDB-lite"/>
    </source>
</evidence>
<dbReference type="InterPro" id="IPR001138">
    <property type="entry name" value="Zn2Cys6_DnaBD"/>
</dbReference>
<dbReference type="AlphaFoldDB" id="A0A0D2GY37"/>
<dbReference type="GeneID" id="27715582"/>
<keyword evidence="3" id="KW-0238">DNA-binding</keyword>
<dbReference type="Gene3D" id="4.10.240.10">
    <property type="entry name" value="Zn(2)-C6 fungal-type DNA-binding domain"/>
    <property type="match status" value="1"/>
</dbReference>
<dbReference type="SMART" id="SM00906">
    <property type="entry name" value="Fungal_trans"/>
    <property type="match status" value="1"/>
</dbReference>
<keyword evidence="4" id="KW-0804">Transcription</keyword>
<dbReference type="OrthoDB" id="2123952at2759"/>
<evidence type="ECO:0000256" key="3">
    <source>
        <dbReference type="ARBA" id="ARBA00023125"/>
    </source>
</evidence>
<dbReference type="InterPro" id="IPR051127">
    <property type="entry name" value="Fungal_SecMet_Regulators"/>
</dbReference>
<keyword evidence="9" id="KW-1185">Reference proteome</keyword>
<proteinExistence type="predicted"/>
<dbReference type="EMBL" id="KN848087">
    <property type="protein sequence ID" value="KIX94450.1"/>
    <property type="molecule type" value="Genomic_DNA"/>
</dbReference>
<dbReference type="Pfam" id="PF00172">
    <property type="entry name" value="Zn_clus"/>
    <property type="match status" value="1"/>
</dbReference>
<sequence>MEPPKKKARQSVARRAPYAAAACDYCHGRKLKCSGDRPCLRCKKHAISCSYPTARPESSSAVQHGDDQTIPEALYASIEDLQRNLDDFKAQLREATAPGQPGPAHPSPPEILQLHRTPDINGRDEAVPVKRQADPDIPDVYAGPTSYTFGMVTADARLSNLTPSSRECTTIDSPSPPPIIGHALPESVVETGEAGEAHNETSLEKFTLEDALQCLDTFQAVFGVLHSLPQLEKIRLSLPSLLRSAKRSLWSRPTTPGHCGLLEMLKIILGIALGAQTGGRTKLSDTLYQSVEPTIVTAAFQRSISHDFRALLLLVAIYHFGNEDLVLGSRAIMYAARTAVEEGLYRIEKLSAIVPDEKERQAVIRQLWSLFVLDRQFNFAAGLPHHLNDSDVDLPTPVDDGYLAAMVSYVIFGAQAWNSLVNRSMLASGQAPSKDAMKFFHYQVHQWHQDLDPSVCFDAATIESDDQSFFTSTSGEVELYRKTLLYLRANQIQILVLRPILIYPQTARKNTALVMEAISLAKRSIRTLRILATDVYFYRTRQALFNHFLSSALAVLFLAAAYDAEARANKAVTEDDAAIFLGQSTMELQQGLDLIEYHRSHSQSAARLWARFYHPRHQLIRLGILPSGAGTRYQQDQHLHQGPTRAGRNETPELEERHPDGIVADGDTELGGEGDFASQLDTSNSIGFDPADFDHEDGLLWLDWFDGAFMDSSVPFGMPGWM</sequence>
<dbReference type="GO" id="GO:0008270">
    <property type="term" value="F:zinc ion binding"/>
    <property type="evidence" value="ECO:0007669"/>
    <property type="project" value="InterPro"/>
</dbReference>
<evidence type="ECO:0000256" key="4">
    <source>
        <dbReference type="ARBA" id="ARBA00023163"/>
    </source>
</evidence>
<dbReference type="CDD" id="cd12148">
    <property type="entry name" value="fungal_TF_MHR"/>
    <property type="match status" value="1"/>
</dbReference>
<dbReference type="RefSeq" id="XP_016628573.1">
    <property type="nucleotide sequence ID" value="XM_016780330.1"/>
</dbReference>
<dbReference type="SUPFAM" id="SSF57701">
    <property type="entry name" value="Zn2/Cys6 DNA-binding domain"/>
    <property type="match status" value="1"/>
</dbReference>